<dbReference type="GO" id="GO:0003677">
    <property type="term" value="F:DNA binding"/>
    <property type="evidence" value="ECO:0007669"/>
    <property type="project" value="UniProtKB-KW"/>
</dbReference>
<dbReference type="Proteomes" id="UP000178348">
    <property type="component" value="Unassembled WGS sequence"/>
</dbReference>
<dbReference type="AlphaFoldDB" id="A0A1G2CN40"/>
<evidence type="ECO:0000256" key="5">
    <source>
        <dbReference type="ARBA" id="ARBA00023163"/>
    </source>
</evidence>
<dbReference type="SUPFAM" id="SSF88659">
    <property type="entry name" value="Sigma3 and sigma4 domains of RNA polymerase sigma factors"/>
    <property type="match status" value="1"/>
</dbReference>
<evidence type="ECO:0000259" key="6">
    <source>
        <dbReference type="Pfam" id="PF04542"/>
    </source>
</evidence>
<comment type="similarity">
    <text evidence="1">Belongs to the sigma-70 factor family. ECF subfamily.</text>
</comment>
<dbReference type="NCBIfam" id="TIGR02937">
    <property type="entry name" value="sigma70-ECF"/>
    <property type="match status" value="1"/>
</dbReference>
<dbReference type="Gene3D" id="1.10.10.10">
    <property type="entry name" value="Winged helix-like DNA-binding domain superfamily/Winged helix DNA-binding domain"/>
    <property type="match status" value="1"/>
</dbReference>
<dbReference type="Pfam" id="PF04545">
    <property type="entry name" value="Sigma70_r4"/>
    <property type="match status" value="1"/>
</dbReference>
<evidence type="ECO:0000256" key="2">
    <source>
        <dbReference type="ARBA" id="ARBA00023015"/>
    </source>
</evidence>
<evidence type="ECO:0000313" key="8">
    <source>
        <dbReference type="EMBL" id="OGZ02170.1"/>
    </source>
</evidence>
<name>A0A1G2CN40_9BACT</name>
<evidence type="ECO:0000259" key="7">
    <source>
        <dbReference type="Pfam" id="PF04545"/>
    </source>
</evidence>
<comment type="caution">
    <text evidence="8">The sequence shown here is derived from an EMBL/GenBank/DDBJ whole genome shotgun (WGS) entry which is preliminary data.</text>
</comment>
<dbReference type="PANTHER" id="PTHR43133">
    <property type="entry name" value="RNA POLYMERASE ECF-TYPE SIGMA FACTO"/>
    <property type="match status" value="1"/>
</dbReference>
<feature type="domain" description="RNA polymerase sigma-70 region 4" evidence="7">
    <location>
        <begin position="127"/>
        <end position="175"/>
    </location>
</feature>
<dbReference type="InterPro" id="IPR039425">
    <property type="entry name" value="RNA_pol_sigma-70-like"/>
</dbReference>
<dbReference type="InterPro" id="IPR007627">
    <property type="entry name" value="RNA_pol_sigma70_r2"/>
</dbReference>
<dbReference type="InterPro" id="IPR013325">
    <property type="entry name" value="RNA_pol_sigma_r2"/>
</dbReference>
<dbReference type="InterPro" id="IPR013324">
    <property type="entry name" value="RNA_pol_sigma_r3/r4-like"/>
</dbReference>
<sequence>MLDGEKRIIQDAVKGEASAFGLLYDHYQPQIYRFVVIKVGRREDAEDLTHHVFLSAWKNIGSYEEVGHPFSSWLYQIARNLVIDHYRAKRQEVGLQEAEEANLLGHAPSSEADMEQSLAMEKVARAIRLLSPLHQDVVIMRFVEELTVKEVGTTLKKSEGAVKVLQHRAIQKLKELLLS</sequence>
<keyword evidence="3" id="KW-0731">Sigma factor</keyword>
<evidence type="ECO:0000256" key="1">
    <source>
        <dbReference type="ARBA" id="ARBA00010641"/>
    </source>
</evidence>
<proteinExistence type="inferred from homology"/>
<evidence type="ECO:0000313" key="9">
    <source>
        <dbReference type="Proteomes" id="UP000178348"/>
    </source>
</evidence>
<dbReference type="PANTHER" id="PTHR43133:SF57">
    <property type="entry name" value="RNA POLYMERASE SIGMA-70 FACTOR"/>
    <property type="match status" value="1"/>
</dbReference>
<organism evidence="8 9">
    <name type="scientific">Candidatus Liptonbacteria bacterium RIFCSPLOWO2_01_FULL_53_13</name>
    <dbReference type="NCBI Taxonomy" id="1798651"/>
    <lineage>
        <taxon>Bacteria</taxon>
        <taxon>Candidatus Liptoniibacteriota</taxon>
    </lineage>
</organism>
<dbReference type="InterPro" id="IPR014284">
    <property type="entry name" value="RNA_pol_sigma-70_dom"/>
</dbReference>
<evidence type="ECO:0008006" key="10">
    <source>
        <dbReference type="Google" id="ProtNLM"/>
    </source>
</evidence>
<dbReference type="SUPFAM" id="SSF88946">
    <property type="entry name" value="Sigma2 domain of RNA polymerase sigma factors"/>
    <property type="match status" value="1"/>
</dbReference>
<evidence type="ECO:0000256" key="4">
    <source>
        <dbReference type="ARBA" id="ARBA00023125"/>
    </source>
</evidence>
<dbReference type="Pfam" id="PF04542">
    <property type="entry name" value="Sigma70_r2"/>
    <property type="match status" value="1"/>
</dbReference>
<keyword evidence="2" id="KW-0805">Transcription regulation</keyword>
<protein>
    <recommendedName>
        <fullName evidence="10">RNA polymerase subunit sigma-24</fullName>
    </recommendedName>
</protein>
<dbReference type="InterPro" id="IPR036388">
    <property type="entry name" value="WH-like_DNA-bd_sf"/>
</dbReference>
<reference evidence="8 9" key="1">
    <citation type="journal article" date="2016" name="Nat. Commun.">
        <title>Thousands of microbial genomes shed light on interconnected biogeochemical processes in an aquifer system.</title>
        <authorList>
            <person name="Anantharaman K."/>
            <person name="Brown C.T."/>
            <person name="Hug L.A."/>
            <person name="Sharon I."/>
            <person name="Castelle C.J."/>
            <person name="Probst A.J."/>
            <person name="Thomas B.C."/>
            <person name="Singh A."/>
            <person name="Wilkins M.J."/>
            <person name="Karaoz U."/>
            <person name="Brodie E.L."/>
            <person name="Williams K.H."/>
            <person name="Hubbard S.S."/>
            <person name="Banfield J.F."/>
        </authorList>
    </citation>
    <scope>NUCLEOTIDE SEQUENCE [LARGE SCALE GENOMIC DNA]</scope>
</reference>
<dbReference type="Gene3D" id="1.10.1740.10">
    <property type="match status" value="1"/>
</dbReference>
<dbReference type="GO" id="GO:0016987">
    <property type="term" value="F:sigma factor activity"/>
    <property type="evidence" value="ECO:0007669"/>
    <property type="project" value="UniProtKB-KW"/>
</dbReference>
<evidence type="ECO:0000256" key="3">
    <source>
        <dbReference type="ARBA" id="ARBA00023082"/>
    </source>
</evidence>
<keyword evidence="5" id="KW-0804">Transcription</keyword>
<dbReference type="CDD" id="cd06171">
    <property type="entry name" value="Sigma70_r4"/>
    <property type="match status" value="1"/>
</dbReference>
<accession>A0A1G2CN40</accession>
<dbReference type="EMBL" id="MHLB01000021">
    <property type="protein sequence ID" value="OGZ02170.1"/>
    <property type="molecule type" value="Genomic_DNA"/>
</dbReference>
<feature type="domain" description="RNA polymerase sigma-70 region 2" evidence="6">
    <location>
        <begin position="23"/>
        <end position="90"/>
    </location>
</feature>
<keyword evidence="4" id="KW-0238">DNA-binding</keyword>
<dbReference type="InterPro" id="IPR007630">
    <property type="entry name" value="RNA_pol_sigma70_r4"/>
</dbReference>
<gene>
    <name evidence="8" type="ORF">A2946_03600</name>
</gene>
<dbReference type="GO" id="GO:0006352">
    <property type="term" value="P:DNA-templated transcription initiation"/>
    <property type="evidence" value="ECO:0007669"/>
    <property type="project" value="InterPro"/>
</dbReference>